<dbReference type="InterPro" id="IPR007344">
    <property type="entry name" value="GrpB/CoaE"/>
</dbReference>
<name>A0A561BXI6_9ACTN</name>
<dbReference type="PANTHER" id="PTHR34822:SF1">
    <property type="entry name" value="GRPB FAMILY PROTEIN"/>
    <property type="match status" value="1"/>
</dbReference>
<dbReference type="GO" id="GO:0016740">
    <property type="term" value="F:transferase activity"/>
    <property type="evidence" value="ECO:0007669"/>
    <property type="project" value="UniProtKB-KW"/>
</dbReference>
<dbReference type="Proteomes" id="UP000318380">
    <property type="component" value="Unassembled WGS sequence"/>
</dbReference>
<dbReference type="PANTHER" id="PTHR34822">
    <property type="entry name" value="GRPB DOMAIN PROTEIN (AFU_ORTHOLOGUE AFUA_1G01530)"/>
    <property type="match status" value="1"/>
</dbReference>
<reference evidence="1 2" key="1">
    <citation type="submission" date="2019-06" db="EMBL/GenBank/DDBJ databases">
        <title>Sequencing the genomes of 1000 actinobacteria strains.</title>
        <authorList>
            <person name="Klenk H.-P."/>
        </authorList>
    </citation>
    <scope>NUCLEOTIDE SEQUENCE [LARGE SCALE GENOMIC DNA]</scope>
    <source>
        <strain evidence="1 2">DSM 24683</strain>
    </source>
</reference>
<keyword evidence="1" id="KW-0808">Transferase</keyword>
<dbReference type="Gene3D" id="3.30.460.10">
    <property type="entry name" value="Beta Polymerase, domain 2"/>
    <property type="match status" value="1"/>
</dbReference>
<dbReference type="EMBL" id="VIVK01000001">
    <property type="protein sequence ID" value="TWD83604.1"/>
    <property type="molecule type" value="Genomic_DNA"/>
</dbReference>
<dbReference type="AlphaFoldDB" id="A0A561BXI6"/>
<keyword evidence="2" id="KW-1185">Reference proteome</keyword>
<evidence type="ECO:0000313" key="1">
    <source>
        <dbReference type="EMBL" id="TWD83604.1"/>
    </source>
</evidence>
<sequence length="191" mass="21669">MILRMNAITIVRPDPTWAAQFDKTARTLQGILGDTALRVDHIGSTSVPGLPAKDVLDIQATVPTEPQLDDAAQLLAEADWELRPPRRDHPVPGLPQDELQWVKRLVVEPMYRRRVNLHLRVDGRANQRYALLFRDYLRAHPDTATAYGLFKQRAARLPIETTGEYADLKDPVCDLIYLPAEEWAARTGWTL</sequence>
<protein>
    <submittedName>
        <fullName evidence="1">GrpB-like predicted nucleotidyltransferase (UPF0157 family)</fullName>
    </submittedName>
</protein>
<dbReference type="SUPFAM" id="SSF81301">
    <property type="entry name" value="Nucleotidyltransferase"/>
    <property type="match status" value="1"/>
</dbReference>
<comment type="caution">
    <text evidence="1">The sequence shown here is derived from an EMBL/GenBank/DDBJ whole genome shotgun (WGS) entry which is preliminary data.</text>
</comment>
<dbReference type="Pfam" id="PF04229">
    <property type="entry name" value="GrpB"/>
    <property type="match status" value="1"/>
</dbReference>
<gene>
    <name evidence="1" type="ORF">FB561_4770</name>
</gene>
<dbReference type="InterPro" id="IPR043519">
    <property type="entry name" value="NT_sf"/>
</dbReference>
<accession>A0A561BXI6</accession>
<evidence type="ECO:0000313" key="2">
    <source>
        <dbReference type="Proteomes" id="UP000318380"/>
    </source>
</evidence>
<proteinExistence type="predicted"/>
<organism evidence="1 2">
    <name type="scientific">Kribbella amoyensis</name>
    <dbReference type="NCBI Taxonomy" id="996641"/>
    <lineage>
        <taxon>Bacteria</taxon>
        <taxon>Bacillati</taxon>
        <taxon>Actinomycetota</taxon>
        <taxon>Actinomycetes</taxon>
        <taxon>Propionibacteriales</taxon>
        <taxon>Kribbellaceae</taxon>
        <taxon>Kribbella</taxon>
    </lineage>
</organism>